<dbReference type="InterPro" id="IPR036689">
    <property type="entry name" value="ESAT-6-like_sf"/>
</dbReference>
<dbReference type="EMBL" id="JABMCG010000123">
    <property type="protein sequence ID" value="NUU29327.1"/>
    <property type="molecule type" value="Genomic_DNA"/>
</dbReference>
<reference evidence="3 4" key="1">
    <citation type="submission" date="2020-05" db="EMBL/GenBank/DDBJ databases">
        <title>Genome Sequencing of Type Strains.</title>
        <authorList>
            <person name="Lemaire J.F."/>
            <person name="Inderbitzin P."/>
            <person name="Gregorio O.A."/>
            <person name="Collins S.B."/>
            <person name="Wespe N."/>
            <person name="Knight-Connoni V."/>
        </authorList>
    </citation>
    <scope>NUCLEOTIDE SEQUENCE [LARGE SCALE GENOMIC DNA]</scope>
    <source>
        <strain evidence="3 4">DSM 20512</strain>
    </source>
</reference>
<keyword evidence="1" id="KW-0472">Membrane</keyword>
<name>A0A850DV31_9MICO</name>
<dbReference type="Pfam" id="PF21725">
    <property type="entry name" value="T7SS_signal"/>
    <property type="match status" value="1"/>
</dbReference>
<dbReference type="RefSeq" id="WP_175326623.1">
    <property type="nucleotide sequence ID" value="NZ_JABMCG010000123.1"/>
</dbReference>
<dbReference type="Proteomes" id="UP000539146">
    <property type="component" value="Unassembled WGS sequence"/>
</dbReference>
<feature type="domain" description="Putative T7SS secretion signal" evidence="2">
    <location>
        <begin position="12"/>
        <end position="185"/>
    </location>
</feature>
<dbReference type="Gene3D" id="1.10.287.1060">
    <property type="entry name" value="ESAT-6-like"/>
    <property type="match status" value="1"/>
</dbReference>
<feature type="transmembrane region" description="Helical" evidence="1">
    <location>
        <begin position="252"/>
        <end position="280"/>
    </location>
</feature>
<protein>
    <recommendedName>
        <fullName evidence="2">Putative T7SS secretion signal domain-containing protein</fullName>
    </recommendedName>
</protein>
<evidence type="ECO:0000256" key="1">
    <source>
        <dbReference type="SAM" id="Phobius"/>
    </source>
</evidence>
<gene>
    <name evidence="3" type="ORF">HP467_14620</name>
</gene>
<dbReference type="AlphaFoldDB" id="A0A850DV31"/>
<evidence type="ECO:0000259" key="2">
    <source>
        <dbReference type="Pfam" id="PF21725"/>
    </source>
</evidence>
<organism evidence="3 4">
    <name type="scientific">Curtobacterium citreum</name>
    <dbReference type="NCBI Taxonomy" id="2036"/>
    <lineage>
        <taxon>Bacteria</taxon>
        <taxon>Bacillati</taxon>
        <taxon>Actinomycetota</taxon>
        <taxon>Actinomycetes</taxon>
        <taxon>Micrococcales</taxon>
        <taxon>Microbacteriaceae</taxon>
        <taxon>Curtobacterium</taxon>
    </lineage>
</organism>
<keyword evidence="1" id="KW-1133">Transmembrane helix</keyword>
<proteinExistence type="predicted"/>
<dbReference type="SUPFAM" id="SSF140453">
    <property type="entry name" value="EsxAB dimer-like"/>
    <property type="match status" value="1"/>
</dbReference>
<keyword evidence="1" id="KW-0812">Transmembrane</keyword>
<accession>A0A850DV31</accession>
<evidence type="ECO:0000313" key="4">
    <source>
        <dbReference type="Proteomes" id="UP000539146"/>
    </source>
</evidence>
<comment type="caution">
    <text evidence="3">The sequence shown here is derived from an EMBL/GenBank/DDBJ whole genome shotgun (WGS) entry which is preliminary data.</text>
</comment>
<sequence length="563" mass="59390">MARPTGWDVVDQGDDPVKGDPATIRMMSREYQRISDAASDASTRLNSVKGSGWLTDWEGAAADVFVDAIQDTPSDLSKLVDSYALAASALSGWADVVDDTQYRADGALADAKDAAGDLTAAQSRLSDAQSTLSHYQTAARSLSAVADQYPAGSEVPDGVEVPTPAQVRAASDNTAVAQGSVSSARGDIAAAQSRIDAAKRLVADARGDWEDGERRTATKIGEAADAGLGKQSFWDEVLGSEWWETIVSVAKVVVAVGGIIVMIIGGPLAWIVLGAGLLVLADTLYKMSKGTAGGWDLAFALLDCIPGTKGITTLAGIGGAVMAMRKGGQGLKVAMASLRAGRNTVTGAIHGLSGGAYKPELAKFTVEQRSAYEKTLAHEQRFSDSFLGKLFAGNRFNVERSHAFTANEVHVRQAGKESYVRVDSYDPLERVVSRKSTQLARISESTGLAYVHEFVHKYKSGEAVIAETPHNLSQLGEFGVNQPLRGQMILEVPVQNLQVPEIVASTASAHNIAIMDPLGNLYNEIPGLAQPISFMASDLPLRATMVTAGASTAVHDLMTEGGR</sequence>
<dbReference type="InterPro" id="IPR049082">
    <property type="entry name" value="T7SS_signal"/>
</dbReference>
<evidence type="ECO:0000313" key="3">
    <source>
        <dbReference type="EMBL" id="NUU29327.1"/>
    </source>
</evidence>